<name>A0AAX4QGG9_9CAUD</name>
<proteinExistence type="predicted"/>
<dbReference type="EMBL" id="PP438412">
    <property type="protein sequence ID" value="XAI95527.1"/>
    <property type="molecule type" value="Genomic_DNA"/>
</dbReference>
<organism evidence="1 2">
    <name type="scientific">Microcystis phage Mvi-JY20</name>
    <dbReference type="NCBI Taxonomy" id="3128146"/>
    <lineage>
        <taxon>Viruses</taxon>
        <taxon>Duplodnaviria</taxon>
        <taxon>Heunggongvirae</taxon>
        <taxon>Uroviricota</taxon>
        <taxon>Caudoviricetes</taxon>
    </lineage>
</organism>
<protein>
    <submittedName>
        <fullName evidence="1">Uncharacterized protein</fullName>
    </submittedName>
</protein>
<sequence length="98" mass="11222">MRLVGKPQRLLALGVWGSKIGLNTGTVIKPRTDTEDGFYLYCEQGRFEFTHKALHARFNELIKDGYVLDSVCMWLKDVDFESHADAKISVYLRLKNDA</sequence>
<evidence type="ECO:0000313" key="2">
    <source>
        <dbReference type="Proteomes" id="UP001459105"/>
    </source>
</evidence>
<dbReference type="Proteomes" id="UP001459105">
    <property type="component" value="Segment"/>
</dbReference>
<reference evidence="1" key="1">
    <citation type="submission" date="2024-03" db="EMBL/GenBank/DDBJ databases">
        <authorList>
            <person name="Lin W."/>
            <person name="Li D."/>
            <person name="Tong Y."/>
        </authorList>
    </citation>
    <scope>NUCLEOTIDE SEQUENCE</scope>
</reference>
<accession>A0AAX4QGG9</accession>
<evidence type="ECO:0000313" key="1">
    <source>
        <dbReference type="EMBL" id="XAI95527.1"/>
    </source>
</evidence>